<dbReference type="InParanoid" id="A0A151Z9K1"/>
<dbReference type="InterPro" id="IPR043573">
    <property type="entry name" value="Fig4-like"/>
</dbReference>
<proteinExistence type="predicted"/>
<dbReference type="GO" id="GO:0012505">
    <property type="term" value="C:endomembrane system"/>
    <property type="evidence" value="ECO:0007669"/>
    <property type="project" value="UniProtKB-SubCell"/>
</dbReference>
<dbReference type="GO" id="GO:0043813">
    <property type="term" value="F:phosphatidylinositol-3,5-bisphosphate 5-phosphatase activity"/>
    <property type="evidence" value="ECO:0007669"/>
    <property type="project" value="InterPro"/>
</dbReference>
<reference evidence="5 6" key="1">
    <citation type="submission" date="2015-12" db="EMBL/GenBank/DDBJ databases">
        <title>Dictyostelia acquired genes for synthesis and detection of signals that induce cell-type specialization by lateral gene transfer from prokaryotes.</title>
        <authorList>
            <person name="Gloeckner G."/>
            <person name="Schaap P."/>
        </authorList>
    </citation>
    <scope>NUCLEOTIDE SEQUENCE [LARGE SCALE GENOMIC DNA]</scope>
    <source>
        <strain evidence="5 6">TK</strain>
    </source>
</reference>
<feature type="domain" description="SAC" evidence="4">
    <location>
        <begin position="176"/>
        <end position="556"/>
    </location>
</feature>
<keyword evidence="3" id="KW-0472">Membrane</keyword>
<dbReference type="EMBL" id="LODT01000037">
    <property type="protein sequence ID" value="KYQ90630.1"/>
    <property type="molecule type" value="Genomic_DNA"/>
</dbReference>
<evidence type="ECO:0000256" key="1">
    <source>
        <dbReference type="ARBA" id="ARBA00004308"/>
    </source>
</evidence>
<keyword evidence="2" id="KW-0378">Hydrolase</keyword>
<dbReference type="AlphaFoldDB" id="A0A151Z9K1"/>
<evidence type="ECO:0000313" key="5">
    <source>
        <dbReference type="EMBL" id="KYQ90630.1"/>
    </source>
</evidence>
<protein>
    <submittedName>
        <fullName evidence="5">Putative sac domain-containing inositol phosphatase</fullName>
    </submittedName>
</protein>
<dbReference type="FunCoup" id="A0A151Z9K1">
    <property type="interactions" value="299"/>
</dbReference>
<keyword evidence="6" id="KW-1185">Reference proteome</keyword>
<dbReference type="OMA" id="WDFHQAA"/>
<dbReference type="Proteomes" id="UP000076078">
    <property type="component" value="Unassembled WGS sequence"/>
</dbReference>
<gene>
    <name evidence="5" type="ORF">DLAC_09259</name>
</gene>
<name>A0A151Z9K1_TIELA</name>
<sequence length="1050" mass="122282">MDNYETKINIKTNEFWNNIHKDNNHNLNNYLLPNSIFTLQRFVLYETKTRFYLVGSNKIKNRFRLIKIDRTDENDVVISEDPTEYNKEQIQDLLTMIGNANKEGLSLVCSAYGLLGFIKFLHGYYIILITKKRKVGVIGTHYIYGIDDITYVYVPTTIPKTNSPEFSDETRYKGLFLGLDLTKDFYFSYSYDITRTLQFNMTRYVHSPIPTTIQKDQNSKFIKLYYNQKFAWNQFLLEPLITQVSSWCWIQPIIHGFYVQEKIDVFGKGLDLILIARRSRYYAGARFLKRGLNENGQVANDIESEQILQEPLTGTSKEAHYTSFVQIRGSIPLYWEQDNNIITPKPPIQIQRVDPFFGATIMHFQDLFKRYGAPVIILNLVKSNEKKPRESILRDEFTHCIECLNEMLPDQYKIHYQPWDFHQAAKSKDQDHMAYLDNFAIESVKKTGIFNSKPLFYNNVLNESLNSSTGFGASGHSNYIHLHGSEQIGVIRTNCIDSLDRTNAAQFCIGKVALGYQLYAMGFIDACNIDFNSGLVQILVNMYEACGNQIALQYGGSELANTIKTYTKHSLSSQSRDIVAAIKRYISNSFIDVDKQHAINLFLGYYVPSKAKENIPLWNMETDHYLHNKKQQHLPLLSNTPWWEDPVKEFNKTSLLYNYSTKASLFNLMKSKKKEKEDNFFKPYTLFFYDNFFGNHFNNAIQMLESPFSVPGQQNSNQGQINTSNEIKKEDQGNSLNQTLNDLEAYTDSEEDSDSEDEENLNKYDIKKWVISITKRSRKKQARKRSIASFIEKTKALKNAAKSDLVEFQPLRNFGISLETSKYDKTLFENYLNYDHFINPFEYNHQDIYSLKYYREYIKFTKYSMNNFHSYSKSNSGNPLGSVNISGGDPVSSGNSLNSSATMMINPHVTTANGNPLGVSYNSMTYRGEDNAHFYFTPPPPVLPSKQHQQLQQQIEQQQLQQQLQKQSFNTISSYDKHFQDITKHDLKSFYYESYLQSHNTQSEYQVNQTNIDIYQNYINLMINLKPEFVFFFWDFWCYILRDYTSISRN</sequence>
<evidence type="ECO:0000256" key="3">
    <source>
        <dbReference type="ARBA" id="ARBA00023136"/>
    </source>
</evidence>
<evidence type="ECO:0000259" key="4">
    <source>
        <dbReference type="PROSITE" id="PS50275"/>
    </source>
</evidence>
<dbReference type="PANTHER" id="PTHR45738:SF5">
    <property type="entry name" value="POLYPHOSPHOINOSITIDE PHOSPHATASE"/>
    <property type="match status" value="1"/>
</dbReference>
<accession>A0A151Z9K1</accession>
<organism evidence="5 6">
    <name type="scientific">Tieghemostelium lacteum</name>
    <name type="common">Slime mold</name>
    <name type="synonym">Dictyostelium lacteum</name>
    <dbReference type="NCBI Taxonomy" id="361077"/>
    <lineage>
        <taxon>Eukaryota</taxon>
        <taxon>Amoebozoa</taxon>
        <taxon>Evosea</taxon>
        <taxon>Eumycetozoa</taxon>
        <taxon>Dictyostelia</taxon>
        <taxon>Dictyosteliales</taxon>
        <taxon>Raperosteliaceae</taxon>
        <taxon>Tieghemostelium</taxon>
    </lineage>
</organism>
<comment type="subcellular location">
    <subcellularLocation>
        <location evidence="1">Endomembrane system</location>
    </subcellularLocation>
</comment>
<dbReference type="InterPro" id="IPR002013">
    <property type="entry name" value="SAC_dom"/>
</dbReference>
<dbReference type="Pfam" id="PF02383">
    <property type="entry name" value="Syja_N"/>
    <property type="match status" value="1"/>
</dbReference>
<evidence type="ECO:0000313" key="6">
    <source>
        <dbReference type="Proteomes" id="UP000076078"/>
    </source>
</evidence>
<dbReference type="PROSITE" id="PS50275">
    <property type="entry name" value="SAC"/>
    <property type="match status" value="1"/>
</dbReference>
<dbReference type="STRING" id="361077.A0A151Z9K1"/>
<dbReference type="PANTHER" id="PTHR45738">
    <property type="entry name" value="POLYPHOSPHOINOSITIDE PHOSPHATASE"/>
    <property type="match status" value="1"/>
</dbReference>
<dbReference type="GO" id="GO:0046856">
    <property type="term" value="P:phosphatidylinositol dephosphorylation"/>
    <property type="evidence" value="ECO:0007669"/>
    <property type="project" value="InterPro"/>
</dbReference>
<evidence type="ECO:0000256" key="2">
    <source>
        <dbReference type="ARBA" id="ARBA00022801"/>
    </source>
</evidence>
<dbReference type="OrthoDB" id="405996at2759"/>
<comment type="caution">
    <text evidence="5">The sequence shown here is derived from an EMBL/GenBank/DDBJ whole genome shotgun (WGS) entry which is preliminary data.</text>
</comment>